<dbReference type="PROSITE" id="PS00234">
    <property type="entry name" value="GAS_VESICLE_A_1"/>
    <property type="match status" value="1"/>
</dbReference>
<dbReference type="GeneID" id="95973251"/>
<gene>
    <name evidence="5" type="ORF">C2R22_13020</name>
</gene>
<evidence type="ECO:0000256" key="4">
    <source>
        <dbReference type="SAM" id="MobiDB-lite"/>
    </source>
</evidence>
<dbReference type="Proteomes" id="UP000236584">
    <property type="component" value="Chromosome"/>
</dbReference>
<keyword evidence="1" id="KW-0304">Gas vesicle</keyword>
<dbReference type="NCBIfam" id="NF046090">
    <property type="entry name" value="halo_gas_GvpJ"/>
    <property type="match status" value="1"/>
</dbReference>
<evidence type="ECO:0000313" key="5">
    <source>
        <dbReference type="EMBL" id="AUV82450.1"/>
    </source>
</evidence>
<protein>
    <submittedName>
        <fullName evidence="5">Gas vesicle protein</fullName>
    </submittedName>
</protein>
<dbReference type="AlphaFoldDB" id="A0A2I8VKJ4"/>
<keyword evidence="6" id="KW-1185">Reference proteome</keyword>
<dbReference type="GO" id="GO:0031411">
    <property type="term" value="C:gas vesicle"/>
    <property type="evidence" value="ECO:0007669"/>
    <property type="project" value="UniProtKB-SubCell"/>
</dbReference>
<organism evidence="5 6">
    <name type="scientific">Salinigranum rubrum</name>
    <dbReference type="NCBI Taxonomy" id="755307"/>
    <lineage>
        <taxon>Archaea</taxon>
        <taxon>Methanobacteriati</taxon>
        <taxon>Methanobacteriota</taxon>
        <taxon>Stenosarchaea group</taxon>
        <taxon>Halobacteria</taxon>
        <taxon>Halobacteriales</taxon>
        <taxon>Haloferacaceae</taxon>
        <taxon>Salinigranum</taxon>
    </lineage>
</organism>
<dbReference type="PANTHER" id="PTHR35344">
    <property type="entry name" value="GAS VESICLE STRUCTURAL PROTEIN 2-RELATED"/>
    <property type="match status" value="1"/>
</dbReference>
<dbReference type="PANTHER" id="PTHR35344:SF4">
    <property type="entry name" value="GAS VESICLE PROTEIN A1"/>
    <property type="match status" value="1"/>
</dbReference>
<dbReference type="InterPro" id="IPR050530">
    <property type="entry name" value="GvpA"/>
</dbReference>
<dbReference type="OrthoDB" id="170622at2157"/>
<accession>A0A2I8VKJ4</accession>
<dbReference type="GO" id="GO:0005198">
    <property type="term" value="F:structural molecule activity"/>
    <property type="evidence" value="ECO:0007669"/>
    <property type="project" value="InterPro"/>
</dbReference>
<evidence type="ECO:0000256" key="1">
    <source>
        <dbReference type="ARBA" id="ARBA00022987"/>
    </source>
</evidence>
<dbReference type="Pfam" id="PF00741">
    <property type="entry name" value="Gas_vesicle"/>
    <property type="match status" value="1"/>
</dbReference>
<name>A0A2I8VKJ4_9EURY</name>
<dbReference type="EMBL" id="CP026309">
    <property type="protein sequence ID" value="AUV82450.1"/>
    <property type="molecule type" value="Genomic_DNA"/>
</dbReference>
<dbReference type="InterPro" id="IPR000638">
    <property type="entry name" value="Gas-vesicle_GvpA-like"/>
</dbReference>
<dbReference type="PROSITE" id="PS00669">
    <property type="entry name" value="GAS_VESICLE_A_2"/>
    <property type="match status" value="1"/>
</dbReference>
<proteinExistence type="inferred from homology"/>
<dbReference type="KEGG" id="srub:C2R22_13020"/>
<dbReference type="InterPro" id="IPR018493">
    <property type="entry name" value="GvpA-like_CS"/>
</dbReference>
<dbReference type="GO" id="GO:0012506">
    <property type="term" value="C:vesicle membrane"/>
    <property type="evidence" value="ECO:0007669"/>
    <property type="project" value="InterPro"/>
</dbReference>
<evidence type="ECO:0000256" key="3">
    <source>
        <dbReference type="ARBA" id="ARBA00035646"/>
    </source>
</evidence>
<sequence>MSDPGPVRAQSDLSDVVELVLDKGVVVNADIVVTVGDTELLGVRVRAAIASFDTAAEYGLEFPAGTDQRRLERASGRPPITTEGGVDRGSDPYISARPVSDGEETGNDGTGRGSDPYISVRPTSDSGGAEDDGSRSSEREANDAGEAENVADADAEAPSGGDDDAD</sequence>
<evidence type="ECO:0000256" key="2">
    <source>
        <dbReference type="ARBA" id="ARBA00035108"/>
    </source>
</evidence>
<feature type="region of interest" description="Disordered" evidence="4">
    <location>
        <begin position="62"/>
        <end position="166"/>
    </location>
</feature>
<feature type="compositionally biased region" description="Basic and acidic residues" evidence="4">
    <location>
        <begin position="132"/>
        <end position="142"/>
    </location>
</feature>
<evidence type="ECO:0000313" key="6">
    <source>
        <dbReference type="Proteomes" id="UP000236584"/>
    </source>
</evidence>
<feature type="compositionally biased region" description="Acidic residues" evidence="4">
    <location>
        <begin position="143"/>
        <end position="166"/>
    </location>
</feature>
<reference evidence="5 6" key="1">
    <citation type="submission" date="2018-01" db="EMBL/GenBank/DDBJ databases">
        <title>Complete genome sequence of Salinigranum rubrum GX10T, an extremely halophilic archaeon isolated from a marine solar saltern.</title>
        <authorList>
            <person name="Han S."/>
        </authorList>
    </citation>
    <scope>NUCLEOTIDE SEQUENCE [LARGE SCALE GENOMIC DNA]</scope>
    <source>
        <strain evidence="5 6">GX10</strain>
    </source>
</reference>
<comment type="subcellular location">
    <subcellularLocation>
        <location evidence="2">Gas vesicle</location>
    </subcellularLocation>
</comment>
<dbReference type="RefSeq" id="WP_103426139.1">
    <property type="nucleotide sequence ID" value="NZ_CP026309.1"/>
</dbReference>
<comment type="similarity">
    <text evidence="3">Belongs to the gas vesicle GvpA family.</text>
</comment>